<proteinExistence type="predicted"/>
<dbReference type="Pfam" id="PF06508">
    <property type="entry name" value="QueC"/>
    <property type="match status" value="1"/>
</dbReference>
<name>A0AA40JCU4_BURPE</name>
<dbReference type="InterPro" id="IPR018317">
    <property type="entry name" value="QueC"/>
</dbReference>
<evidence type="ECO:0000313" key="3">
    <source>
        <dbReference type="Proteomes" id="UP000030475"/>
    </source>
</evidence>
<accession>A0AA40JCU4</accession>
<dbReference type="EMBL" id="JQIM01000010">
    <property type="protein sequence ID" value="KGX08171.1"/>
    <property type="molecule type" value="Genomic_DNA"/>
</dbReference>
<dbReference type="Gene3D" id="3.40.50.620">
    <property type="entry name" value="HUPs"/>
    <property type="match status" value="1"/>
</dbReference>
<dbReference type="Proteomes" id="UP000030475">
    <property type="component" value="Unassembled WGS sequence"/>
</dbReference>
<dbReference type="AlphaFoldDB" id="A0AA40JCU4"/>
<dbReference type="RefSeq" id="WP_082251456.1">
    <property type="nucleotide sequence ID" value="NZ_KN323088.1"/>
</dbReference>
<dbReference type="GO" id="GO:0008616">
    <property type="term" value="P:tRNA queuosine(34) biosynthetic process"/>
    <property type="evidence" value="ECO:0007669"/>
    <property type="project" value="UniProtKB-KW"/>
</dbReference>
<evidence type="ECO:0000256" key="1">
    <source>
        <dbReference type="ARBA" id="ARBA00022785"/>
    </source>
</evidence>
<sequence>MTGVRSGYLELKELTVDVIEPGSKPRRGAYVCELERHISFNTEILETFSSTNWQPFIYDSLVVAAAVEFCDRSLSRSSMNWGRRFHVHIPVHDPARWSEVTASRALVEALNFLTGDDWHFAFRARKSPAAKPAQNRMEFPSDGEAVIAYSEGMDSRAVAGLEAKRLGHRLVRVRVGMKQRDIRGKGRLTIPFAALPYEVKLERDNAENSARSRGFKFSLVAAIAAYMINAPYAIVPESGQGALAPAILPVAQGYADYRNHPAFTRLMEKFIYALFGYRLRYRFPRLWMTKGETLREFVDNCGNSADWVTTRSCWQKQRQVSVSKSWRQCGICAACMLRRLSVHAAGLDEPKENYVWETLKVPTFEAGVAEGFDRITEALREYAIAGVLHFEHFSSIRESPAYEMLKRRSAIELAHALTEPQDTVVNGLDRLLQQHGREWAAFMDDLGPESFVRQWIDTAS</sequence>
<reference evidence="2 3" key="1">
    <citation type="submission" date="2014-08" db="EMBL/GenBank/DDBJ databases">
        <authorList>
            <person name="Bunnell A."/>
            <person name="Chain P.S."/>
            <person name="Chertkov O."/>
            <person name="Currie B.J."/>
            <person name="Daligault H.E."/>
            <person name="Davenport K.W."/>
            <person name="Davis C."/>
            <person name="Gleasner C.D."/>
            <person name="Johnson S.L."/>
            <person name="Kaestli M."/>
            <person name="Koren S."/>
            <person name="Kunde Y.A."/>
            <person name="Mayo M."/>
            <person name="McMurry K.K."/>
            <person name="Price E.P."/>
            <person name="Reitenga K.G."/>
            <person name="Robison R."/>
            <person name="Rosovitz M.J."/>
            <person name="Sarovich D.S."/>
            <person name="Teshima H."/>
        </authorList>
    </citation>
    <scope>NUCLEOTIDE SEQUENCE [LARGE SCALE GENOMIC DNA]</scope>
    <source>
        <strain evidence="2 3">MSHR44</strain>
    </source>
</reference>
<gene>
    <name evidence="2" type="ORF">Y036_2855</name>
</gene>
<organism evidence="2 3">
    <name type="scientific">Burkholderia pseudomallei</name>
    <name type="common">Pseudomonas pseudomallei</name>
    <dbReference type="NCBI Taxonomy" id="28450"/>
    <lineage>
        <taxon>Bacteria</taxon>
        <taxon>Pseudomonadati</taxon>
        <taxon>Pseudomonadota</taxon>
        <taxon>Betaproteobacteria</taxon>
        <taxon>Burkholderiales</taxon>
        <taxon>Burkholderiaceae</taxon>
        <taxon>Burkholderia</taxon>
        <taxon>pseudomallei group</taxon>
    </lineage>
</organism>
<protein>
    <submittedName>
        <fullName evidence="2">Queuosine biosynthesis QueC family protein</fullName>
    </submittedName>
</protein>
<dbReference type="InterPro" id="IPR014729">
    <property type="entry name" value="Rossmann-like_a/b/a_fold"/>
</dbReference>
<comment type="caution">
    <text evidence="2">The sequence shown here is derived from an EMBL/GenBank/DDBJ whole genome shotgun (WGS) entry which is preliminary data.</text>
</comment>
<evidence type="ECO:0000313" key="2">
    <source>
        <dbReference type="EMBL" id="KGX08171.1"/>
    </source>
</evidence>
<dbReference type="SUPFAM" id="SSF52402">
    <property type="entry name" value="Adenine nucleotide alpha hydrolases-like"/>
    <property type="match status" value="1"/>
</dbReference>
<keyword evidence="1" id="KW-0671">Queuosine biosynthesis</keyword>